<dbReference type="SUPFAM" id="SSF53271">
    <property type="entry name" value="PRTase-like"/>
    <property type="match status" value="1"/>
</dbReference>
<keyword evidence="2" id="KW-0808">Transferase</keyword>
<dbReference type="RefSeq" id="WP_099150167.1">
    <property type="nucleotide sequence ID" value="NZ_PDUD01000018.1"/>
</dbReference>
<protein>
    <submittedName>
        <fullName evidence="2">Phosphoribosyltransferase</fullName>
    </submittedName>
</protein>
<accession>A0A2D0NEH5</accession>
<dbReference type="AlphaFoldDB" id="A0A2D0NEH5"/>
<dbReference type="CDD" id="cd06223">
    <property type="entry name" value="PRTases_typeI"/>
    <property type="match status" value="1"/>
</dbReference>
<dbReference type="PANTHER" id="PTHR11608">
    <property type="entry name" value="BIFUNCTIONAL PROTEIN PYRR"/>
    <property type="match status" value="1"/>
</dbReference>
<name>A0A2D0NEH5_FLAN2</name>
<dbReference type="InterPro" id="IPR029057">
    <property type="entry name" value="PRTase-like"/>
</dbReference>
<dbReference type="Proteomes" id="UP000223913">
    <property type="component" value="Unassembled WGS sequence"/>
</dbReference>
<gene>
    <name evidence="2" type="ORF">CRP01_11410</name>
</gene>
<dbReference type="EMBL" id="PDUD01000018">
    <property type="protein sequence ID" value="PHN06183.1"/>
    <property type="molecule type" value="Genomic_DNA"/>
</dbReference>
<keyword evidence="3" id="KW-1185">Reference proteome</keyword>
<proteinExistence type="predicted"/>
<organism evidence="2 3">
    <name type="scientific">Flavilitoribacter nigricans (strain ATCC 23147 / DSM 23189 / NBRC 102662 / NCIMB 1420 / SS-2)</name>
    <name type="common">Lewinella nigricans</name>
    <dbReference type="NCBI Taxonomy" id="1122177"/>
    <lineage>
        <taxon>Bacteria</taxon>
        <taxon>Pseudomonadati</taxon>
        <taxon>Bacteroidota</taxon>
        <taxon>Saprospiria</taxon>
        <taxon>Saprospirales</taxon>
        <taxon>Lewinellaceae</taxon>
        <taxon>Flavilitoribacter</taxon>
    </lineage>
</organism>
<comment type="caution">
    <text evidence="2">The sequence shown here is derived from an EMBL/GenBank/DDBJ whole genome shotgun (WGS) entry which is preliminary data.</text>
</comment>
<feature type="domain" description="Phosphoribosyltransferase" evidence="1">
    <location>
        <begin position="3"/>
        <end position="154"/>
    </location>
</feature>
<dbReference type="Pfam" id="PF00156">
    <property type="entry name" value="Pribosyltran"/>
    <property type="match status" value="1"/>
</dbReference>
<evidence type="ECO:0000313" key="2">
    <source>
        <dbReference type="EMBL" id="PHN06183.1"/>
    </source>
</evidence>
<dbReference type="InterPro" id="IPR050137">
    <property type="entry name" value="PyrR_bifunctional"/>
</dbReference>
<dbReference type="InterPro" id="IPR000836">
    <property type="entry name" value="PRTase_dom"/>
</dbReference>
<dbReference type="GO" id="GO:0016757">
    <property type="term" value="F:glycosyltransferase activity"/>
    <property type="evidence" value="ECO:0007669"/>
    <property type="project" value="UniProtKB-KW"/>
</dbReference>
<dbReference type="Gene3D" id="3.40.50.2020">
    <property type="match status" value="1"/>
</dbReference>
<evidence type="ECO:0000313" key="3">
    <source>
        <dbReference type="Proteomes" id="UP000223913"/>
    </source>
</evidence>
<sequence length="164" mass="18698">MKILDHKKIRQKVKRLAIEILEHNYEEEELIIIGINNRGMQVALLLIEELKQLKPLPITLTRIRLSPADPLGSPIELEMPVEELNQKTILLVDDVANTGRTMFYACKPLMTILPKKIETAVLVDRQHKSFPIKVDYVGLSLATTLKENIDVEIQEAGEFAVFMN</sequence>
<keyword evidence="2" id="KW-0328">Glycosyltransferase</keyword>
<dbReference type="OrthoDB" id="664757at2"/>
<evidence type="ECO:0000259" key="1">
    <source>
        <dbReference type="Pfam" id="PF00156"/>
    </source>
</evidence>
<dbReference type="PANTHER" id="PTHR11608:SF0">
    <property type="entry name" value="BIFUNCTIONAL PROTEIN PYRR"/>
    <property type="match status" value="1"/>
</dbReference>
<reference evidence="2 3" key="1">
    <citation type="submission" date="2017-10" db="EMBL/GenBank/DDBJ databases">
        <title>The draft genome sequence of Lewinella nigricans NBRC 102662.</title>
        <authorList>
            <person name="Wang K."/>
        </authorList>
    </citation>
    <scope>NUCLEOTIDE SEQUENCE [LARGE SCALE GENOMIC DNA]</scope>
    <source>
        <strain evidence="2 3">NBRC 102662</strain>
    </source>
</reference>